<evidence type="ECO:0000313" key="3">
    <source>
        <dbReference type="Proteomes" id="UP000095605"/>
    </source>
</evidence>
<dbReference type="InterPro" id="IPR019095">
    <property type="entry name" value="Mediator_Med18"/>
</dbReference>
<keyword evidence="1" id="KW-0539">Nucleus</keyword>
<keyword evidence="1" id="KW-0010">Activator</keyword>
<protein>
    <recommendedName>
        <fullName evidence="1">Mediator of RNA polymerase II transcription subunit 18</fullName>
    </recommendedName>
    <alternativeName>
        <fullName evidence="1">Mediator complex subunit 18</fullName>
    </alternativeName>
</protein>
<comment type="caution">
    <text evidence="2">The sequence shown here is derived from an EMBL/GenBank/DDBJ whole genome shotgun (WGS) entry which is preliminary data.</text>
</comment>
<dbReference type="EMBL" id="LPNL01000004">
    <property type="protein sequence ID" value="OEJ87494.1"/>
    <property type="molecule type" value="Genomic_DNA"/>
</dbReference>
<dbReference type="GO" id="GO:0003712">
    <property type="term" value="F:transcription coregulator activity"/>
    <property type="evidence" value="ECO:0007669"/>
    <property type="project" value="InterPro"/>
</dbReference>
<dbReference type="GO" id="GO:0006357">
    <property type="term" value="P:regulation of transcription by RNA polymerase II"/>
    <property type="evidence" value="ECO:0007669"/>
    <property type="project" value="InterPro"/>
</dbReference>
<comment type="subcellular location">
    <subcellularLocation>
        <location evidence="1">Nucleus</location>
    </subcellularLocation>
</comment>
<dbReference type="GO" id="GO:0016592">
    <property type="term" value="C:mediator complex"/>
    <property type="evidence" value="ECO:0007669"/>
    <property type="project" value="InterPro"/>
</dbReference>
<evidence type="ECO:0000313" key="2">
    <source>
        <dbReference type="EMBL" id="OEJ87494.1"/>
    </source>
</evidence>
<evidence type="ECO:0000256" key="1">
    <source>
        <dbReference type="RuleBase" id="RU364150"/>
    </source>
</evidence>
<dbReference type="Proteomes" id="UP000095605">
    <property type="component" value="Unassembled WGS sequence"/>
</dbReference>
<reference evidence="3" key="1">
    <citation type="journal article" date="2016" name="Genome Announc.">
        <title>Genome sequences of three species of Hanseniaspora isolated from spontaneous wine fermentations.</title>
        <authorList>
            <person name="Sternes P.R."/>
            <person name="Lee D."/>
            <person name="Kutyna D.R."/>
            <person name="Borneman A.R."/>
        </authorList>
    </citation>
    <scope>NUCLEOTIDE SEQUENCE [LARGE SCALE GENOMIC DNA]</scope>
    <source>
        <strain evidence="3">AWRI3578</strain>
    </source>
</reference>
<comment type="similarity">
    <text evidence="1">Belongs to the Mediator complex subunit 18 family.</text>
</comment>
<dbReference type="Pfam" id="PF09637">
    <property type="entry name" value="Med18"/>
    <property type="match status" value="1"/>
</dbReference>
<dbReference type="AlphaFoldDB" id="A0A1E5RKW7"/>
<organism evidence="2 3">
    <name type="scientific">Hanseniaspora opuntiae</name>
    <dbReference type="NCBI Taxonomy" id="211096"/>
    <lineage>
        <taxon>Eukaryota</taxon>
        <taxon>Fungi</taxon>
        <taxon>Dikarya</taxon>
        <taxon>Ascomycota</taxon>
        <taxon>Saccharomycotina</taxon>
        <taxon>Saccharomycetes</taxon>
        <taxon>Saccharomycodales</taxon>
        <taxon>Saccharomycodaceae</taxon>
        <taxon>Hanseniaspora</taxon>
    </lineage>
</organism>
<dbReference type="Gene3D" id="2.40.320.10">
    <property type="entry name" value="Hypothetical Protein Pfu-838710-001"/>
    <property type="match status" value="1"/>
</dbReference>
<dbReference type="OrthoDB" id="3972067at2759"/>
<proteinExistence type="inferred from homology"/>
<accession>A0A1E5RKW7</accession>
<sequence>MVYKISLVSAIPESYLDTVKESLLDATNVNKTTSFFINYSSKHEIYRPVNLNVELAEEQQNRIRVINGENIVKYDIPMPGNNNTEVSIQNFNILDICEGQNDKINKFLNNLGYTKEYEYTEKGETLNIHEIKVTINIYKIDNELMEKGGYIVEVFSLLENFQDFDYIASIKKNLLSLKQKLNKHFPLMIMDRKLMDSRIQDY</sequence>
<keyword evidence="1" id="KW-0805">Transcription regulation</keyword>
<comment type="function">
    <text evidence="1">Component of the Mediator complex, a coactivator involved in the regulated transcription of nearly all RNA polymerase II-dependent genes. Mediator functions as a bridge to convey information from gene-specific regulatory proteins to the basal RNA polymerase II transcription machinery. Mediator is recruited to promoters by direct interactions with regulatory proteins and serves as a scaffold for the assembly of a functional preinitiation complex with RNA polymerase II and the general transcription factors.</text>
</comment>
<keyword evidence="1" id="KW-0804">Transcription</keyword>
<gene>
    <name evidence="1" type="primary">MED18</name>
    <name evidence="2" type="ORF">AWRI3578_g1420</name>
</gene>
<keyword evidence="3" id="KW-1185">Reference proteome</keyword>
<name>A0A1E5RKW7_9ASCO</name>
<comment type="subunit">
    <text evidence="1">Component of the Mediator complex.</text>
</comment>